<keyword evidence="9" id="KW-1185">Reference proteome</keyword>
<comment type="subcellular location">
    <subcellularLocation>
        <location evidence="1">Cell membrane</location>
        <topology evidence="1">Multi-pass membrane protein</topology>
    </subcellularLocation>
</comment>
<keyword evidence="3 6" id="KW-0812">Transmembrane</keyword>
<dbReference type="RefSeq" id="WP_012003864.1">
    <property type="nucleotide sequence ID" value="NC_009828.1"/>
</dbReference>
<dbReference type="PANTHER" id="PTHR30294:SF29">
    <property type="entry name" value="MULTIDRUG ABC TRANSPORTER PERMEASE YBHS-RELATED"/>
    <property type="match status" value="1"/>
</dbReference>
<feature type="transmembrane region" description="Helical" evidence="6">
    <location>
        <begin position="342"/>
        <end position="360"/>
    </location>
</feature>
<gene>
    <name evidence="8" type="ordered locus">Tlet_1834</name>
</gene>
<evidence type="ECO:0000256" key="1">
    <source>
        <dbReference type="ARBA" id="ARBA00004651"/>
    </source>
</evidence>
<evidence type="ECO:0000256" key="4">
    <source>
        <dbReference type="ARBA" id="ARBA00022989"/>
    </source>
</evidence>
<evidence type="ECO:0000259" key="7">
    <source>
        <dbReference type="Pfam" id="PF12698"/>
    </source>
</evidence>
<feature type="transmembrane region" description="Helical" evidence="6">
    <location>
        <begin position="318"/>
        <end position="336"/>
    </location>
</feature>
<reference evidence="8 9" key="2">
    <citation type="journal article" date="2009" name="Proc. Natl. Acad. Sci. U.S.A.">
        <title>On the chimeric nature, thermophilic origin, and phylogenetic placement of the Thermotogales.</title>
        <authorList>
            <person name="Zhaxybayeva O."/>
            <person name="Swithers K.S."/>
            <person name="Lapierre P."/>
            <person name="Fournier G.P."/>
            <person name="Bickhart D.M."/>
            <person name="DeBoy R.T."/>
            <person name="Nelson K.E."/>
            <person name="Nesbo C.L."/>
            <person name="Doolittle W.F."/>
            <person name="Gogarten J.P."/>
            <person name="Noll K.M."/>
        </authorList>
    </citation>
    <scope>NUCLEOTIDE SEQUENCE [LARGE SCALE GENOMIC DNA]</scope>
    <source>
        <strain evidence="9">ATCC BAA-301 / DSM 14385 / NBRC 107922 / TMO</strain>
    </source>
</reference>
<dbReference type="OrthoDB" id="9789798at2"/>
<evidence type="ECO:0000256" key="2">
    <source>
        <dbReference type="ARBA" id="ARBA00022475"/>
    </source>
</evidence>
<feature type="transmembrane region" description="Helical" evidence="6">
    <location>
        <begin position="239"/>
        <end position="265"/>
    </location>
</feature>
<reference evidence="8 9" key="1">
    <citation type="submission" date="2007-08" db="EMBL/GenBank/DDBJ databases">
        <title>Complete sequence of Thermotoga lettingae TMO.</title>
        <authorList>
            <consortium name="US DOE Joint Genome Institute"/>
            <person name="Copeland A."/>
            <person name="Lucas S."/>
            <person name="Lapidus A."/>
            <person name="Barry K."/>
            <person name="Glavina del Rio T."/>
            <person name="Dalin E."/>
            <person name="Tice H."/>
            <person name="Pitluck S."/>
            <person name="Foster B."/>
            <person name="Bruce D."/>
            <person name="Schmutz J."/>
            <person name="Larimer F."/>
            <person name="Land M."/>
            <person name="Hauser L."/>
            <person name="Kyrpides N."/>
            <person name="Mikhailova N."/>
            <person name="Nelson K."/>
            <person name="Gogarten J.P."/>
            <person name="Noll K."/>
            <person name="Richardson P."/>
        </authorList>
    </citation>
    <scope>NUCLEOTIDE SEQUENCE [LARGE SCALE GENOMIC DNA]</scope>
    <source>
        <strain evidence="9">ATCC BAA-301 / DSM 14385 / NBRC 107922 / TMO</strain>
    </source>
</reference>
<feature type="transmembrane region" description="Helical" evidence="6">
    <location>
        <begin position="196"/>
        <end position="218"/>
    </location>
</feature>
<dbReference type="GO" id="GO:0005886">
    <property type="term" value="C:plasma membrane"/>
    <property type="evidence" value="ECO:0007669"/>
    <property type="project" value="UniProtKB-SubCell"/>
</dbReference>
<organism evidence="8 9">
    <name type="scientific">Pseudothermotoga lettingae (strain ATCC BAA-301 / DSM 14385 / NBRC 107922 / TMO)</name>
    <name type="common">Thermotoga lettingae</name>
    <dbReference type="NCBI Taxonomy" id="416591"/>
    <lineage>
        <taxon>Bacteria</taxon>
        <taxon>Thermotogati</taxon>
        <taxon>Thermotogota</taxon>
        <taxon>Thermotogae</taxon>
        <taxon>Thermotogales</taxon>
        <taxon>Thermotogaceae</taxon>
        <taxon>Pseudothermotoga</taxon>
    </lineage>
</organism>
<keyword evidence="4 6" id="KW-1133">Transmembrane helix</keyword>
<feature type="transmembrane region" description="Helical" evidence="6">
    <location>
        <begin position="285"/>
        <end position="306"/>
    </location>
</feature>
<accession>A8F8A4</accession>
<protein>
    <submittedName>
        <fullName evidence="8">ABC-2 type transporter</fullName>
    </submittedName>
</protein>
<dbReference type="Gene3D" id="3.40.1710.10">
    <property type="entry name" value="abc type-2 transporter like domain"/>
    <property type="match status" value="1"/>
</dbReference>
<dbReference type="Proteomes" id="UP000002016">
    <property type="component" value="Chromosome"/>
</dbReference>
<keyword evidence="5 6" id="KW-0472">Membrane</keyword>
<proteinExistence type="predicted"/>
<evidence type="ECO:0000256" key="6">
    <source>
        <dbReference type="SAM" id="Phobius"/>
    </source>
</evidence>
<evidence type="ECO:0000313" key="9">
    <source>
        <dbReference type="Proteomes" id="UP000002016"/>
    </source>
</evidence>
<evidence type="ECO:0000313" key="8">
    <source>
        <dbReference type="EMBL" id="ABV34388.1"/>
    </source>
</evidence>
<feature type="domain" description="ABC-2 type transporter transmembrane" evidence="7">
    <location>
        <begin position="19"/>
        <end position="391"/>
    </location>
</feature>
<dbReference type="EMBL" id="CP000812">
    <property type="protein sequence ID" value="ABV34388.1"/>
    <property type="molecule type" value="Genomic_DNA"/>
</dbReference>
<feature type="transmembrane region" description="Helical" evidence="6">
    <location>
        <begin position="372"/>
        <end position="395"/>
    </location>
</feature>
<evidence type="ECO:0000256" key="3">
    <source>
        <dbReference type="ARBA" id="ARBA00022692"/>
    </source>
</evidence>
<feature type="transmembrane region" description="Helical" evidence="6">
    <location>
        <begin position="12"/>
        <end position="32"/>
    </location>
</feature>
<dbReference type="InterPro" id="IPR013525">
    <property type="entry name" value="ABC2_TM"/>
</dbReference>
<name>A8F8A4_PSELT</name>
<dbReference type="KEGG" id="tle:Tlet_1834"/>
<dbReference type="GO" id="GO:0140359">
    <property type="term" value="F:ABC-type transporter activity"/>
    <property type="evidence" value="ECO:0007669"/>
    <property type="project" value="InterPro"/>
</dbReference>
<dbReference type="eggNOG" id="COG1668">
    <property type="taxonomic scope" value="Bacteria"/>
</dbReference>
<dbReference type="InterPro" id="IPR051449">
    <property type="entry name" value="ABC-2_transporter_component"/>
</dbReference>
<dbReference type="AlphaFoldDB" id="A8F8A4"/>
<dbReference type="STRING" id="416591.Tlet_1834"/>
<dbReference type="PANTHER" id="PTHR30294">
    <property type="entry name" value="MEMBRANE COMPONENT OF ABC TRANSPORTER YHHJ-RELATED"/>
    <property type="match status" value="1"/>
</dbReference>
<sequence length="415" mass="45587">MFANLLKKELREVLTIGNLIVVIVLAFVYASIGGSIGNIEKEVAKKPVVAIVNMDRGEYGRVVQSSIESFAEVVYTGKDLQSGLDVLRNQSGSALLLVEENFTDSIKSGEKARIKIFWLLKGLGIMDTISSSVLENFASNVEKQITIILMNQYNVKNPQLVLDPVEKVDATIFQGRVFDGASPSQLLNLSSSQSTMTSVVIMMLIIMAGSTVISSMGLEKENKTLETLLTMPVKRSYIVFSKILAAAIAGLVMASIYMIGFSFYMKPLTASSTGNLDLTLSMVDYVLVGLSLFTALLCGISLAMFLGILSKDFKSAQTMTFPLTALAVFSGLITMFKDFSTLSLPLKIAVFAIPFTHPMLSIRNLLFENRSFVFYGCVYNGILAAFLVILITRIFNTDRLIVGIDFRKKRRARLL</sequence>
<dbReference type="Pfam" id="PF12698">
    <property type="entry name" value="ABC2_membrane_3"/>
    <property type="match status" value="1"/>
</dbReference>
<keyword evidence="2" id="KW-1003">Cell membrane</keyword>
<evidence type="ECO:0000256" key="5">
    <source>
        <dbReference type="ARBA" id="ARBA00023136"/>
    </source>
</evidence>
<dbReference type="HOGENOM" id="CLU_050524_0_0_0"/>